<accession>A0A506PLV3</accession>
<feature type="chain" id="PRO_5021502520" evidence="1">
    <location>
        <begin position="28"/>
        <end position="165"/>
    </location>
</feature>
<comment type="caution">
    <text evidence="2">The sequence shown here is derived from an EMBL/GenBank/DDBJ whole genome shotgun (WGS) entry which is preliminary data.</text>
</comment>
<dbReference type="PANTHER" id="PTHR37953">
    <property type="entry name" value="UPF0127 PROTEIN MJ1496"/>
    <property type="match status" value="1"/>
</dbReference>
<dbReference type="Pfam" id="PF02643">
    <property type="entry name" value="DUF192"/>
    <property type="match status" value="1"/>
</dbReference>
<proteinExistence type="predicted"/>
<dbReference type="OrthoDB" id="5526466at2"/>
<dbReference type="EMBL" id="VHIQ01000003">
    <property type="protein sequence ID" value="TPV34107.1"/>
    <property type="molecule type" value="Genomic_DNA"/>
</dbReference>
<organism evidence="2 3">
    <name type="scientific">Paucihalobacter ruber</name>
    <dbReference type="NCBI Taxonomy" id="2567861"/>
    <lineage>
        <taxon>Bacteria</taxon>
        <taxon>Pseudomonadati</taxon>
        <taxon>Bacteroidota</taxon>
        <taxon>Flavobacteriia</taxon>
        <taxon>Flavobacteriales</taxon>
        <taxon>Flavobacteriaceae</taxon>
        <taxon>Paucihalobacter</taxon>
    </lineage>
</organism>
<gene>
    <name evidence="2" type="ORF">FJ651_08095</name>
</gene>
<evidence type="ECO:0000313" key="2">
    <source>
        <dbReference type="EMBL" id="TPV34107.1"/>
    </source>
</evidence>
<dbReference type="Gene3D" id="2.60.120.1140">
    <property type="entry name" value="Protein of unknown function DUF192"/>
    <property type="match status" value="1"/>
</dbReference>
<dbReference type="PROSITE" id="PS51257">
    <property type="entry name" value="PROKAR_LIPOPROTEIN"/>
    <property type="match status" value="1"/>
</dbReference>
<dbReference type="AlphaFoldDB" id="A0A506PLV3"/>
<dbReference type="InterPro" id="IPR003795">
    <property type="entry name" value="DUF192"/>
</dbReference>
<protein>
    <submittedName>
        <fullName evidence="2">DUF192 domain-containing protein</fullName>
    </submittedName>
</protein>
<evidence type="ECO:0000313" key="3">
    <source>
        <dbReference type="Proteomes" id="UP000317332"/>
    </source>
</evidence>
<dbReference type="RefSeq" id="WP_140990004.1">
    <property type="nucleotide sequence ID" value="NZ_VHIQ01000003.1"/>
</dbReference>
<sequence>MRCYVNRKITLVAILGISLGLSLSSCLETKTPKPKPVEISFKKDGKLSIHKSETDSLLQQIDIEIADTPYKRETGLMYRDQLGDQQGMLFIFDEAQYLAFYMKNTKISLDILYLNEEKIVVDIYENTTVMDETALPSKNIAKYVLEVNAGKVKEWGIEPGDYIRF</sequence>
<name>A0A506PLV3_9FLAO</name>
<dbReference type="PANTHER" id="PTHR37953:SF1">
    <property type="entry name" value="UPF0127 PROTEIN MJ1496"/>
    <property type="match status" value="1"/>
</dbReference>
<dbReference type="Proteomes" id="UP000317332">
    <property type="component" value="Unassembled WGS sequence"/>
</dbReference>
<evidence type="ECO:0000256" key="1">
    <source>
        <dbReference type="SAM" id="SignalP"/>
    </source>
</evidence>
<keyword evidence="1" id="KW-0732">Signal</keyword>
<reference evidence="2 3" key="1">
    <citation type="submission" date="2019-06" db="EMBL/GenBank/DDBJ databases">
        <title>Flavobacteriaceae Paucihalobacterium erythroidium CWB-1, complete genome.</title>
        <authorList>
            <person name="Wu S."/>
        </authorList>
    </citation>
    <scope>NUCLEOTIDE SEQUENCE [LARGE SCALE GENOMIC DNA]</scope>
    <source>
        <strain evidence="2 3">CWB-1</strain>
    </source>
</reference>
<dbReference type="InterPro" id="IPR038695">
    <property type="entry name" value="Saro_0823-like_sf"/>
</dbReference>
<feature type="signal peptide" evidence="1">
    <location>
        <begin position="1"/>
        <end position="27"/>
    </location>
</feature>
<keyword evidence="3" id="KW-1185">Reference proteome</keyword>